<gene>
    <name evidence="1" type="ORF">CRG98_030694</name>
</gene>
<dbReference type="Proteomes" id="UP000233551">
    <property type="component" value="Unassembled WGS sequence"/>
</dbReference>
<reference evidence="1 2" key="1">
    <citation type="submission" date="2017-11" db="EMBL/GenBank/DDBJ databases">
        <title>De-novo sequencing of pomegranate (Punica granatum L.) genome.</title>
        <authorList>
            <person name="Akparov Z."/>
            <person name="Amiraslanov A."/>
            <person name="Hajiyeva S."/>
            <person name="Abbasov M."/>
            <person name="Kaur K."/>
            <person name="Hamwieh A."/>
            <person name="Solovyev V."/>
            <person name="Salamov A."/>
            <person name="Braich B."/>
            <person name="Kosarev P."/>
            <person name="Mahmoud A."/>
            <person name="Hajiyev E."/>
            <person name="Babayeva S."/>
            <person name="Izzatullayeva V."/>
            <person name="Mammadov A."/>
            <person name="Mammadov A."/>
            <person name="Sharifova S."/>
            <person name="Ojaghi J."/>
            <person name="Eynullazada K."/>
            <person name="Bayramov B."/>
            <person name="Abdulazimova A."/>
            <person name="Shahmuradov I."/>
        </authorList>
    </citation>
    <scope>NUCLEOTIDE SEQUENCE [LARGE SCALE GENOMIC DNA]</scope>
    <source>
        <strain evidence="2">cv. AG2017</strain>
        <tissue evidence="1">Leaf</tissue>
    </source>
</reference>
<name>A0A2I0IY43_PUNGR</name>
<proteinExistence type="predicted"/>
<protein>
    <recommendedName>
        <fullName evidence="3">Retrotransposon Copia-like N-terminal domain-containing protein</fullName>
    </recommendedName>
</protein>
<accession>A0A2I0IY43</accession>
<evidence type="ECO:0000313" key="1">
    <source>
        <dbReference type="EMBL" id="PKI48918.1"/>
    </source>
</evidence>
<dbReference type="Pfam" id="PF14223">
    <property type="entry name" value="Retrotran_gag_2"/>
    <property type="match status" value="1"/>
</dbReference>
<dbReference type="AlphaFoldDB" id="A0A2I0IY43"/>
<organism evidence="1 2">
    <name type="scientific">Punica granatum</name>
    <name type="common">Pomegranate</name>
    <dbReference type="NCBI Taxonomy" id="22663"/>
    <lineage>
        <taxon>Eukaryota</taxon>
        <taxon>Viridiplantae</taxon>
        <taxon>Streptophyta</taxon>
        <taxon>Embryophyta</taxon>
        <taxon>Tracheophyta</taxon>
        <taxon>Spermatophyta</taxon>
        <taxon>Magnoliopsida</taxon>
        <taxon>eudicotyledons</taxon>
        <taxon>Gunneridae</taxon>
        <taxon>Pentapetalae</taxon>
        <taxon>rosids</taxon>
        <taxon>malvids</taxon>
        <taxon>Myrtales</taxon>
        <taxon>Lythraceae</taxon>
        <taxon>Punica</taxon>
    </lineage>
</organism>
<dbReference type="PANTHER" id="PTHR47481">
    <property type="match status" value="1"/>
</dbReference>
<sequence>MADSISILNLPSSIPTVQVKLNGRNYMFWKGIMSPLLETYGLLSYAEGRVPEPSKTVQGPDGSDLQNPEHQKWVSRDKFALTCIMLAVTEEIGVTILSAKTSHKAWRSLETAFLSHTAVQEDLLEQQWRNLRKGSSMLGFINEVKKKAFNFAQIGKPKTQAEVNRRIYTGLGPE</sequence>
<dbReference type="PANTHER" id="PTHR47481:SF31">
    <property type="entry name" value="OS01G0873500 PROTEIN"/>
    <property type="match status" value="1"/>
</dbReference>
<evidence type="ECO:0008006" key="3">
    <source>
        <dbReference type="Google" id="ProtNLM"/>
    </source>
</evidence>
<dbReference type="EMBL" id="PGOL01002315">
    <property type="protein sequence ID" value="PKI48918.1"/>
    <property type="molecule type" value="Genomic_DNA"/>
</dbReference>
<dbReference type="STRING" id="22663.A0A2I0IY43"/>
<keyword evidence="2" id="KW-1185">Reference proteome</keyword>
<comment type="caution">
    <text evidence="1">The sequence shown here is derived from an EMBL/GenBank/DDBJ whole genome shotgun (WGS) entry which is preliminary data.</text>
</comment>
<evidence type="ECO:0000313" key="2">
    <source>
        <dbReference type="Proteomes" id="UP000233551"/>
    </source>
</evidence>